<gene>
    <name evidence="1" type="ORF">DFR49_3371</name>
</gene>
<organism evidence="1 2">
    <name type="scientific">Hephaestia caeni</name>
    <dbReference type="NCBI Taxonomy" id="645617"/>
    <lineage>
        <taxon>Bacteria</taxon>
        <taxon>Pseudomonadati</taxon>
        <taxon>Pseudomonadota</taxon>
        <taxon>Alphaproteobacteria</taxon>
        <taxon>Sphingomonadales</taxon>
        <taxon>Sphingomonadaceae</taxon>
        <taxon>Hephaestia</taxon>
    </lineage>
</organism>
<keyword evidence="2" id="KW-1185">Reference proteome</keyword>
<reference evidence="1 2" key="1">
    <citation type="submission" date="2018-08" db="EMBL/GenBank/DDBJ databases">
        <title>Genomic Encyclopedia of Type Strains, Phase IV (KMG-IV): sequencing the most valuable type-strain genomes for metagenomic binning, comparative biology and taxonomic classification.</title>
        <authorList>
            <person name="Goeker M."/>
        </authorList>
    </citation>
    <scope>NUCLEOTIDE SEQUENCE [LARGE SCALE GENOMIC DNA]</scope>
    <source>
        <strain evidence="1 2">DSM 25527</strain>
    </source>
</reference>
<dbReference type="AlphaFoldDB" id="A0A397NIX3"/>
<dbReference type="EMBL" id="QXDC01000004">
    <property type="protein sequence ID" value="RIA37486.1"/>
    <property type="molecule type" value="Genomic_DNA"/>
</dbReference>
<protein>
    <submittedName>
        <fullName evidence="1">Uncharacterized protein</fullName>
    </submittedName>
</protein>
<comment type="caution">
    <text evidence="1">The sequence shown here is derived from an EMBL/GenBank/DDBJ whole genome shotgun (WGS) entry which is preliminary data.</text>
</comment>
<proteinExistence type="predicted"/>
<accession>A0A397NIX3</accession>
<name>A0A397NIX3_9SPHN</name>
<dbReference type="Proteomes" id="UP000266568">
    <property type="component" value="Unassembled WGS sequence"/>
</dbReference>
<evidence type="ECO:0000313" key="2">
    <source>
        <dbReference type="Proteomes" id="UP000266568"/>
    </source>
</evidence>
<sequence>MVESSEGRRGADRCCPHVGIFFLSGWDFDLFGDPVPEGHRGRGRPPHEPTIESRQKCVLLAAVGKSPDEIAAALSITAKTLRKHYSRELRDHAAAKLKVEGKLLVGLVREIDKGNVAANKELAKRLDKAGLAELSERVRDRGTKAEKAPKLGKKEAAKVAAHEIAGKYSPRATPTIQ</sequence>
<evidence type="ECO:0000313" key="1">
    <source>
        <dbReference type="EMBL" id="RIA37486.1"/>
    </source>
</evidence>